<dbReference type="FunFam" id="1.20.910.10:FF:000003">
    <property type="entry name" value="Hydroxymethylpyrimidine/phosphomethylpyrimidine kinase THI20"/>
    <property type="match status" value="1"/>
</dbReference>
<feature type="domain" description="Pyridoxamine kinase/Phosphomethylpyrimidine kinase" evidence="2">
    <location>
        <begin position="13"/>
        <end position="291"/>
    </location>
</feature>
<keyword evidence="3" id="KW-0418">Kinase</keyword>
<dbReference type="InterPro" id="IPR029056">
    <property type="entry name" value="Ribokinase-like"/>
</dbReference>
<dbReference type="SUPFAM" id="SSF48613">
    <property type="entry name" value="Heme oxygenase-like"/>
    <property type="match status" value="1"/>
</dbReference>
<organism evidence="3 4">
    <name type="scientific">Venustampulla echinocandica</name>
    <dbReference type="NCBI Taxonomy" id="2656787"/>
    <lineage>
        <taxon>Eukaryota</taxon>
        <taxon>Fungi</taxon>
        <taxon>Dikarya</taxon>
        <taxon>Ascomycota</taxon>
        <taxon>Pezizomycotina</taxon>
        <taxon>Leotiomycetes</taxon>
        <taxon>Helotiales</taxon>
        <taxon>Pleuroascaceae</taxon>
        <taxon>Venustampulla</taxon>
    </lineage>
</organism>
<dbReference type="PANTHER" id="PTHR20858:SF17">
    <property type="entry name" value="HYDROXYMETHYLPYRIMIDINE_PHOSPHOMETHYLPYRIMIDINE KINASE THI20-RELATED"/>
    <property type="match status" value="1"/>
</dbReference>
<dbReference type="Gene3D" id="3.40.1190.20">
    <property type="match status" value="1"/>
</dbReference>
<dbReference type="CDD" id="cd19367">
    <property type="entry name" value="TenA_C_ScTHI20-like"/>
    <property type="match status" value="1"/>
</dbReference>
<dbReference type="Proteomes" id="UP000254866">
    <property type="component" value="Unassembled WGS sequence"/>
</dbReference>
<dbReference type="GeneID" id="43599919"/>
<evidence type="ECO:0000259" key="1">
    <source>
        <dbReference type="Pfam" id="PF03070"/>
    </source>
</evidence>
<evidence type="ECO:0000313" key="3">
    <source>
        <dbReference type="EMBL" id="RDL35139.1"/>
    </source>
</evidence>
<dbReference type="GO" id="GO:0009228">
    <property type="term" value="P:thiamine biosynthetic process"/>
    <property type="evidence" value="ECO:0007669"/>
    <property type="project" value="InterPro"/>
</dbReference>
<dbReference type="Pfam" id="PF08543">
    <property type="entry name" value="Phos_pyr_kin"/>
    <property type="match status" value="1"/>
</dbReference>
<dbReference type="GO" id="GO:0008972">
    <property type="term" value="F:phosphomethylpyrimidine kinase activity"/>
    <property type="evidence" value="ECO:0007669"/>
    <property type="project" value="InterPro"/>
</dbReference>
<dbReference type="AlphaFoldDB" id="A0A370TIF3"/>
<evidence type="ECO:0000259" key="2">
    <source>
        <dbReference type="Pfam" id="PF08543"/>
    </source>
</evidence>
<dbReference type="FunFam" id="3.40.1190.20:FF:000034">
    <property type="entry name" value="Putative hydroxymethylpyrimidine/ phosphomethylpyrimidine kinase 2"/>
    <property type="match status" value="1"/>
</dbReference>
<feature type="domain" description="Thiaminase-2/PQQC" evidence="1">
    <location>
        <begin position="314"/>
        <end position="519"/>
    </location>
</feature>
<comment type="caution">
    <text evidence="3">The sequence shown here is derived from an EMBL/GenBank/DDBJ whole genome shotgun (WGS) entry which is preliminary data.</text>
</comment>
<evidence type="ECO:0000313" key="4">
    <source>
        <dbReference type="Proteomes" id="UP000254866"/>
    </source>
</evidence>
<dbReference type="SUPFAM" id="SSF53613">
    <property type="entry name" value="Ribokinase-like"/>
    <property type="match status" value="1"/>
</dbReference>
<dbReference type="STRING" id="2656787.A0A370TIF3"/>
<dbReference type="GO" id="GO:0050334">
    <property type="term" value="F:thiaminase activity"/>
    <property type="evidence" value="ECO:0007669"/>
    <property type="project" value="InterPro"/>
</dbReference>
<dbReference type="InterPro" id="IPR004399">
    <property type="entry name" value="HMP/HMP-P_kinase_dom"/>
</dbReference>
<sequence length="526" mass="57177">MAKGRVLVIAGSDSSGGAGLEADQKVIAAHGCYAMTATTALTVQNTLGVTDIHYVPPAFVGKLIDISVSDIGVDVVKIGMLASAETIKVVANALRQHNVPAIVVDPVMISTSGSHLLPGDAVRELRMEILPQATILTPNLPEAMDLLSQSGKPAQDPKSVDELVEIAKSVQSLGPRYVLVKGGHLPFKKDGNVAETDEERAVTIDILYGDGYVTRIENVYQDTKNTHGTGCSLACEQETLNTASSLTLTAAIASNLARGMQMVQAVTSACRYVQAGIKTASDLGHGNGPINHFHSTYTLPFAPGHFVEYLLNRPDVDVAWRGHTEHDFVAGLADGTLPVEAFKYYLVQDYLYLTQFARANGLAGYKAKKIEDMAGAAKVVAHIHHEMSLHVEYCRDFGITKEEMETTEESEACTAYTRYVLDIGQSEDWLALQIAMAPCLIGYGQIAARLYADPKTKREGNLYWKWIQNYVAEDYTEAVRQGSALLEKHAVLQSPSRIEELVKIFIHATNMETGFWDMGHRGTVPL</sequence>
<protein>
    <submittedName>
        <fullName evidence="3">Ribokinase-like protein</fullName>
    </submittedName>
</protein>
<gene>
    <name evidence="3" type="ORF">BP5553_07070</name>
</gene>
<dbReference type="NCBIfam" id="TIGR04306">
    <property type="entry name" value="salvage_TenA"/>
    <property type="match status" value="1"/>
</dbReference>
<dbReference type="Gene3D" id="1.20.910.10">
    <property type="entry name" value="Heme oxygenase-like"/>
    <property type="match status" value="1"/>
</dbReference>
<dbReference type="PANTHER" id="PTHR20858">
    <property type="entry name" value="PHOSPHOMETHYLPYRIMIDINE KINASE"/>
    <property type="match status" value="1"/>
</dbReference>
<keyword evidence="4" id="KW-1185">Reference proteome</keyword>
<dbReference type="EMBL" id="NPIC01000006">
    <property type="protein sequence ID" value="RDL35139.1"/>
    <property type="molecule type" value="Genomic_DNA"/>
</dbReference>
<dbReference type="OrthoDB" id="10028886at2759"/>
<dbReference type="InterPro" id="IPR004305">
    <property type="entry name" value="Thiaminase-2/PQQC"/>
</dbReference>
<proteinExistence type="predicted"/>
<accession>A0A370TIF3</accession>
<reference evidence="3 4" key="1">
    <citation type="journal article" date="2018" name="IMA Fungus">
        <title>IMA Genome-F 9: Draft genome sequence of Annulohypoxylon stygium, Aspergillus mulundensis, Berkeleyomyces basicola (syn. Thielaviopsis basicola), Ceratocystis smalleyi, two Cercospora beticola strains, Coleophoma cylindrospora, Fusarium fracticaudum, Phialophora cf. hyalina, and Morchella septimelata.</title>
        <authorList>
            <person name="Wingfield B.D."/>
            <person name="Bills G.F."/>
            <person name="Dong Y."/>
            <person name="Huang W."/>
            <person name="Nel W.J."/>
            <person name="Swalarsk-Parry B.S."/>
            <person name="Vaghefi N."/>
            <person name="Wilken P.M."/>
            <person name="An Z."/>
            <person name="de Beer Z.W."/>
            <person name="De Vos L."/>
            <person name="Chen L."/>
            <person name="Duong T.A."/>
            <person name="Gao Y."/>
            <person name="Hammerbacher A."/>
            <person name="Kikkert J.R."/>
            <person name="Li Y."/>
            <person name="Li H."/>
            <person name="Li K."/>
            <person name="Li Q."/>
            <person name="Liu X."/>
            <person name="Ma X."/>
            <person name="Naidoo K."/>
            <person name="Pethybridge S.J."/>
            <person name="Sun J."/>
            <person name="Steenkamp E.T."/>
            <person name="van der Nest M.A."/>
            <person name="van Wyk S."/>
            <person name="Wingfield M.J."/>
            <person name="Xiong C."/>
            <person name="Yue Q."/>
            <person name="Zhang X."/>
        </authorList>
    </citation>
    <scope>NUCLEOTIDE SEQUENCE [LARGE SCALE GENOMIC DNA]</scope>
    <source>
        <strain evidence="3 4">BP 5553</strain>
    </source>
</reference>
<dbReference type="CDD" id="cd01169">
    <property type="entry name" value="HMPP_kinase"/>
    <property type="match status" value="1"/>
</dbReference>
<dbReference type="Pfam" id="PF03070">
    <property type="entry name" value="TENA_THI-4"/>
    <property type="match status" value="1"/>
</dbReference>
<dbReference type="RefSeq" id="XP_031867962.1">
    <property type="nucleotide sequence ID" value="XM_032015693.1"/>
</dbReference>
<keyword evidence="3" id="KW-0808">Transferase</keyword>
<name>A0A370TIF3_9HELO</name>
<dbReference type="GO" id="GO:0008902">
    <property type="term" value="F:hydroxymethylpyrimidine kinase activity"/>
    <property type="evidence" value="ECO:0007669"/>
    <property type="project" value="TreeGrafter"/>
</dbReference>
<dbReference type="GO" id="GO:0005829">
    <property type="term" value="C:cytosol"/>
    <property type="evidence" value="ECO:0007669"/>
    <property type="project" value="TreeGrafter"/>
</dbReference>
<dbReference type="InterPro" id="IPR027574">
    <property type="entry name" value="Thiaminase_II"/>
</dbReference>
<dbReference type="InterPro" id="IPR013749">
    <property type="entry name" value="PM/HMP-P_kinase-1"/>
</dbReference>
<dbReference type="InterPro" id="IPR016084">
    <property type="entry name" value="Haem_Oase-like_multi-hlx"/>
</dbReference>
<dbReference type="NCBIfam" id="TIGR00097">
    <property type="entry name" value="HMP-P_kinase"/>
    <property type="match status" value="1"/>
</dbReference>